<keyword evidence="1" id="KW-0210">Decarboxylase</keyword>
<keyword evidence="2" id="KW-0865">Zymogen</keyword>
<evidence type="ECO:0000256" key="3">
    <source>
        <dbReference type="ARBA" id="ARBA00023239"/>
    </source>
</evidence>
<reference evidence="6 7" key="1">
    <citation type="journal article" date="2016" name="Appl. Environ. Microbiol.">
        <title>Lack of Overt Genome Reduction in the Bryostatin-Producing Bryozoan Symbiont "Candidatus Endobugula sertula".</title>
        <authorList>
            <person name="Miller I.J."/>
            <person name="Vanee N."/>
            <person name="Fong S.S."/>
            <person name="Lim-Fong G.E."/>
            <person name="Kwan J.C."/>
        </authorList>
    </citation>
    <scope>NUCLEOTIDE SEQUENCE [LARGE SCALE GENOMIC DNA]</scope>
    <source>
        <strain evidence="6">AB1-4</strain>
    </source>
</reference>
<proteinExistence type="predicted"/>
<feature type="domain" description="L-tryptophan decarboxylase PsiD-like" evidence="5">
    <location>
        <begin position="22"/>
        <end position="64"/>
    </location>
</feature>
<comment type="caution">
    <text evidence="6">The sequence shown here is derived from an EMBL/GenBank/DDBJ whole genome shotgun (WGS) entry which is preliminary data.</text>
</comment>
<dbReference type="Pfam" id="PF12588">
    <property type="entry name" value="PSDC"/>
    <property type="match status" value="1"/>
</dbReference>
<protein>
    <recommendedName>
        <fullName evidence="5">L-tryptophan decarboxylase PsiD-like domain-containing protein</fullName>
    </recommendedName>
</protein>
<dbReference type="GO" id="GO:0006646">
    <property type="term" value="P:phosphatidylethanolamine biosynthetic process"/>
    <property type="evidence" value="ECO:0007669"/>
    <property type="project" value="TreeGrafter"/>
</dbReference>
<dbReference type="EMBL" id="MDLC01000019">
    <property type="protein sequence ID" value="ODS23860.1"/>
    <property type="molecule type" value="Genomic_DNA"/>
</dbReference>
<sequence length="355" mass="39855">MLRKKKRSCLIVGGDHLQWNTQGTNFGYTFFSNQLVNQHFKRILNYWGYLLTLPDSRYVLIHNYPHHPPLREGPTVYPWLSGPAKQEMVAVACQLDKDPASCKERSFESFFVCDTSDEYYGFKSWDDFFTREFKAGQRPVAEGDYVIANPCEAAPIRIARNVSEDAKFWLKQQPYSLRNMMNFDPLAKEFVGGTVYQSFLSALSYHRWHSPVKGIIEKAFVVNGAYFLENLYEGFANPDGDADPAAAANSQPFLSAVATRAVIFIRAENDDIGLMCFIGAGMAEVSSCDITVTEGQKVNKGDQLGMFHFGGSTKCLVFKPDVEIEFDLYGITPGVHATNIPVCKKIATVKPKVKS</sequence>
<dbReference type="PANTHER" id="PTHR10067">
    <property type="entry name" value="PHOSPHATIDYLSERINE DECARBOXYLASE"/>
    <property type="match status" value="1"/>
</dbReference>
<keyword evidence="3" id="KW-0456">Lyase</keyword>
<accession>A0A1D2QQP7</accession>
<dbReference type="InterPro" id="IPR003817">
    <property type="entry name" value="PS_Dcarbxylase"/>
</dbReference>
<dbReference type="Proteomes" id="UP000242502">
    <property type="component" value="Unassembled WGS sequence"/>
</dbReference>
<evidence type="ECO:0000313" key="7">
    <source>
        <dbReference type="Proteomes" id="UP000242502"/>
    </source>
</evidence>
<evidence type="ECO:0000256" key="4">
    <source>
        <dbReference type="ARBA" id="ARBA00023317"/>
    </source>
</evidence>
<evidence type="ECO:0000256" key="1">
    <source>
        <dbReference type="ARBA" id="ARBA00022793"/>
    </source>
</evidence>
<dbReference type="Pfam" id="PF02666">
    <property type="entry name" value="PS_Dcarbxylase"/>
    <property type="match status" value="1"/>
</dbReference>
<dbReference type="AlphaFoldDB" id="A0A1D2QQP7"/>
<dbReference type="GO" id="GO:0004609">
    <property type="term" value="F:phosphatidylserine decarboxylase activity"/>
    <property type="evidence" value="ECO:0007669"/>
    <property type="project" value="InterPro"/>
</dbReference>
<organism evidence="6 7">
    <name type="scientific">Candidatus Endobugula sertula</name>
    <name type="common">Bugula neritina bacterial symbiont</name>
    <dbReference type="NCBI Taxonomy" id="62101"/>
    <lineage>
        <taxon>Bacteria</taxon>
        <taxon>Pseudomonadati</taxon>
        <taxon>Pseudomonadota</taxon>
        <taxon>Gammaproteobacteria</taxon>
        <taxon>Cellvibrionales</taxon>
        <taxon>Cellvibrionaceae</taxon>
        <taxon>Candidatus Endobugula</taxon>
    </lineage>
</organism>
<gene>
    <name evidence="6" type="ORF">AB835_06875</name>
</gene>
<keyword evidence="4" id="KW-0670">Pyruvate</keyword>
<dbReference type="STRING" id="62101.AB835_06875"/>
<dbReference type="InterPro" id="IPR022237">
    <property type="entry name" value="PsiD-like"/>
</dbReference>
<dbReference type="PANTHER" id="PTHR10067:SF9">
    <property type="entry name" value="PHOSPHATIDYLSERINE DECARBOXYLASE FAMILY PROTEIN (AFU_ORTHOLOGUE AFUA_7G01730)"/>
    <property type="match status" value="1"/>
</dbReference>
<evidence type="ECO:0000259" key="5">
    <source>
        <dbReference type="Pfam" id="PF12588"/>
    </source>
</evidence>
<evidence type="ECO:0000313" key="6">
    <source>
        <dbReference type="EMBL" id="ODS23860.1"/>
    </source>
</evidence>
<name>A0A1D2QQP7_9GAMM</name>
<evidence type="ECO:0000256" key="2">
    <source>
        <dbReference type="ARBA" id="ARBA00023145"/>
    </source>
</evidence>